<dbReference type="AlphaFoldDB" id="A0A6A6P182"/>
<protein>
    <recommendedName>
        <fullName evidence="2">Transcription factor TFIIIC triple barrel domain-containing protein</fullName>
    </recommendedName>
</protein>
<organism evidence="3 4">
    <name type="scientific">Lineolata rhizophorae</name>
    <dbReference type="NCBI Taxonomy" id="578093"/>
    <lineage>
        <taxon>Eukaryota</taxon>
        <taxon>Fungi</taxon>
        <taxon>Dikarya</taxon>
        <taxon>Ascomycota</taxon>
        <taxon>Pezizomycotina</taxon>
        <taxon>Dothideomycetes</taxon>
        <taxon>Dothideomycetes incertae sedis</taxon>
        <taxon>Lineolatales</taxon>
        <taxon>Lineolataceae</taxon>
        <taxon>Lineolata</taxon>
    </lineage>
</organism>
<dbReference type="Pfam" id="PF10419">
    <property type="entry name" value="TFIIIC_sub6"/>
    <property type="match status" value="1"/>
</dbReference>
<feature type="region of interest" description="Disordered" evidence="1">
    <location>
        <begin position="1"/>
        <end position="22"/>
    </location>
</feature>
<accession>A0A6A6P182</accession>
<dbReference type="Gene3D" id="2.60.40.4370">
    <property type="match status" value="1"/>
</dbReference>
<feature type="compositionally biased region" description="Acidic residues" evidence="1">
    <location>
        <begin position="355"/>
        <end position="369"/>
    </location>
</feature>
<gene>
    <name evidence="3" type="ORF">BDY21DRAFT_344214</name>
</gene>
<dbReference type="EMBL" id="MU001680">
    <property type="protein sequence ID" value="KAF2457564.1"/>
    <property type="molecule type" value="Genomic_DNA"/>
</dbReference>
<evidence type="ECO:0000313" key="4">
    <source>
        <dbReference type="Proteomes" id="UP000799766"/>
    </source>
</evidence>
<dbReference type="OrthoDB" id="1877767at2759"/>
<proteinExistence type="predicted"/>
<reference evidence="3" key="1">
    <citation type="journal article" date="2020" name="Stud. Mycol.">
        <title>101 Dothideomycetes genomes: a test case for predicting lifestyles and emergence of pathogens.</title>
        <authorList>
            <person name="Haridas S."/>
            <person name="Albert R."/>
            <person name="Binder M."/>
            <person name="Bloem J."/>
            <person name="Labutti K."/>
            <person name="Salamov A."/>
            <person name="Andreopoulos B."/>
            <person name="Baker S."/>
            <person name="Barry K."/>
            <person name="Bills G."/>
            <person name="Bluhm B."/>
            <person name="Cannon C."/>
            <person name="Castanera R."/>
            <person name="Culley D."/>
            <person name="Daum C."/>
            <person name="Ezra D."/>
            <person name="Gonzalez J."/>
            <person name="Henrissat B."/>
            <person name="Kuo A."/>
            <person name="Liang C."/>
            <person name="Lipzen A."/>
            <person name="Lutzoni F."/>
            <person name="Magnuson J."/>
            <person name="Mondo S."/>
            <person name="Nolan M."/>
            <person name="Ohm R."/>
            <person name="Pangilinan J."/>
            <person name="Park H.-J."/>
            <person name="Ramirez L."/>
            <person name="Alfaro M."/>
            <person name="Sun H."/>
            <person name="Tritt A."/>
            <person name="Yoshinaga Y."/>
            <person name="Zwiers L.-H."/>
            <person name="Turgeon B."/>
            <person name="Goodwin S."/>
            <person name="Spatafora J."/>
            <person name="Crous P."/>
            <person name="Grigoriev I."/>
        </authorList>
    </citation>
    <scope>NUCLEOTIDE SEQUENCE</scope>
    <source>
        <strain evidence="3">ATCC 16933</strain>
    </source>
</reference>
<keyword evidence="4" id="KW-1185">Reference proteome</keyword>
<feature type="region of interest" description="Disordered" evidence="1">
    <location>
        <begin position="245"/>
        <end position="296"/>
    </location>
</feature>
<dbReference type="Proteomes" id="UP000799766">
    <property type="component" value="Unassembled WGS sequence"/>
</dbReference>
<evidence type="ECO:0000313" key="3">
    <source>
        <dbReference type="EMBL" id="KAF2457564.1"/>
    </source>
</evidence>
<dbReference type="InterPro" id="IPR019481">
    <property type="entry name" value="TFIIIC_triple_barrel"/>
</dbReference>
<feature type="compositionally biased region" description="Acidic residues" evidence="1">
    <location>
        <begin position="324"/>
        <end position="348"/>
    </location>
</feature>
<feature type="domain" description="Transcription factor TFIIIC triple barrel" evidence="2">
    <location>
        <begin position="23"/>
        <end position="162"/>
    </location>
</feature>
<sequence length="369" mass="41493">MSDSEDSTPPDDNSEWEYEYDQNETEDFYVTLDMTYYPLRHAKPDDLLGIVSRDSRTQEANNENDNERNNNEDSAAVEDGVAKADPYGIQILDLHSTNPLVQQGGRIFSCRWAHTVGTDLFFSKRPEEDKLEEHNPMRPFEMGSFDLLASSSIKLIPTEVKLRRRASADNSNLELYPPHMMAGRRMKGRQESFLDRLTAIKAEKGEPDSVRLGPSTDNGVWFGTFAVDEDNADLHVALAGQDIPDLPFRGDMSDEEPLDQEHDQRPRRKRARIGRVVHGEPPGFERGSGNISVPTPRTWDELEQHRVYTSPHALYGTNMGPTENESEAEVAGDGEEDAEYGDEDDATEGDPKDGAEEDVEDESGDEIEE</sequence>
<evidence type="ECO:0000259" key="2">
    <source>
        <dbReference type="Pfam" id="PF10419"/>
    </source>
</evidence>
<feature type="compositionally biased region" description="Basic residues" evidence="1">
    <location>
        <begin position="265"/>
        <end position="275"/>
    </location>
</feature>
<name>A0A6A6P182_9PEZI</name>
<evidence type="ECO:0000256" key="1">
    <source>
        <dbReference type="SAM" id="MobiDB-lite"/>
    </source>
</evidence>
<feature type="region of interest" description="Disordered" evidence="1">
    <location>
        <begin position="310"/>
        <end position="369"/>
    </location>
</feature>